<reference evidence="2" key="2">
    <citation type="submission" date="2020-11" db="EMBL/GenBank/DDBJ databases">
        <authorList>
            <person name="McCartney M.A."/>
            <person name="Auch B."/>
            <person name="Kono T."/>
            <person name="Mallez S."/>
            <person name="Becker A."/>
            <person name="Gohl D.M."/>
            <person name="Silverstein K.A.T."/>
            <person name="Koren S."/>
            <person name="Bechman K.B."/>
            <person name="Herman A."/>
            <person name="Abrahante J.E."/>
            <person name="Garbe J."/>
        </authorList>
    </citation>
    <scope>NUCLEOTIDE SEQUENCE</scope>
    <source>
        <strain evidence="2">Duluth1</strain>
        <tissue evidence="2">Whole animal</tissue>
    </source>
</reference>
<organism evidence="2 3">
    <name type="scientific">Dreissena polymorpha</name>
    <name type="common">Zebra mussel</name>
    <name type="synonym">Mytilus polymorpha</name>
    <dbReference type="NCBI Taxonomy" id="45954"/>
    <lineage>
        <taxon>Eukaryota</taxon>
        <taxon>Metazoa</taxon>
        <taxon>Spiralia</taxon>
        <taxon>Lophotrochozoa</taxon>
        <taxon>Mollusca</taxon>
        <taxon>Bivalvia</taxon>
        <taxon>Autobranchia</taxon>
        <taxon>Heteroconchia</taxon>
        <taxon>Euheterodonta</taxon>
        <taxon>Imparidentia</taxon>
        <taxon>Neoheterodontei</taxon>
        <taxon>Myida</taxon>
        <taxon>Dreissenoidea</taxon>
        <taxon>Dreissenidae</taxon>
        <taxon>Dreissena</taxon>
    </lineage>
</organism>
<feature type="compositionally biased region" description="Basic and acidic residues" evidence="1">
    <location>
        <begin position="1"/>
        <end position="10"/>
    </location>
</feature>
<feature type="region of interest" description="Disordered" evidence="1">
    <location>
        <begin position="1"/>
        <end position="88"/>
    </location>
</feature>
<evidence type="ECO:0000313" key="3">
    <source>
        <dbReference type="Proteomes" id="UP000828390"/>
    </source>
</evidence>
<dbReference type="AlphaFoldDB" id="A0A9D4L2D9"/>
<name>A0A9D4L2D9_DREPO</name>
<comment type="caution">
    <text evidence="2">The sequence shown here is derived from an EMBL/GenBank/DDBJ whole genome shotgun (WGS) entry which is preliminary data.</text>
</comment>
<protein>
    <submittedName>
        <fullName evidence="2">Uncharacterized protein</fullName>
    </submittedName>
</protein>
<gene>
    <name evidence="2" type="ORF">DPMN_092920</name>
</gene>
<feature type="compositionally biased region" description="Polar residues" evidence="1">
    <location>
        <begin position="40"/>
        <end position="55"/>
    </location>
</feature>
<reference evidence="2" key="1">
    <citation type="journal article" date="2019" name="bioRxiv">
        <title>The Genome of the Zebra Mussel, Dreissena polymorpha: A Resource for Invasive Species Research.</title>
        <authorList>
            <person name="McCartney M.A."/>
            <person name="Auch B."/>
            <person name="Kono T."/>
            <person name="Mallez S."/>
            <person name="Zhang Y."/>
            <person name="Obille A."/>
            <person name="Becker A."/>
            <person name="Abrahante J.E."/>
            <person name="Garbe J."/>
            <person name="Badalamenti J.P."/>
            <person name="Herman A."/>
            <person name="Mangelson H."/>
            <person name="Liachko I."/>
            <person name="Sullivan S."/>
            <person name="Sone E.D."/>
            <person name="Koren S."/>
            <person name="Silverstein K.A.T."/>
            <person name="Beckman K.B."/>
            <person name="Gohl D.M."/>
        </authorList>
    </citation>
    <scope>NUCLEOTIDE SEQUENCE</scope>
    <source>
        <strain evidence="2">Duluth1</strain>
        <tissue evidence="2">Whole animal</tissue>
    </source>
</reference>
<keyword evidence="3" id="KW-1185">Reference proteome</keyword>
<dbReference type="Proteomes" id="UP000828390">
    <property type="component" value="Unassembled WGS sequence"/>
</dbReference>
<feature type="compositionally biased region" description="Basic and acidic residues" evidence="1">
    <location>
        <begin position="58"/>
        <end position="70"/>
    </location>
</feature>
<dbReference type="EMBL" id="JAIWYP010000003">
    <property type="protein sequence ID" value="KAH3850508.1"/>
    <property type="molecule type" value="Genomic_DNA"/>
</dbReference>
<evidence type="ECO:0000256" key="1">
    <source>
        <dbReference type="SAM" id="MobiDB-lite"/>
    </source>
</evidence>
<sequence>MNRFSRDGRGSFHTKTGSFGYGDHAPGYGLRNSDSRDGQNDYQTQTGSNGFQINASDRGSRNGGSRDGRDGKKHNLSKYQHSSNYGQQQKHCEYCHYNNHYTSECRRLSSAL</sequence>
<proteinExistence type="predicted"/>
<evidence type="ECO:0000313" key="2">
    <source>
        <dbReference type="EMBL" id="KAH3850508.1"/>
    </source>
</evidence>
<feature type="compositionally biased region" description="Polar residues" evidence="1">
    <location>
        <begin position="77"/>
        <end position="88"/>
    </location>
</feature>
<accession>A0A9D4L2D9</accession>